<organism evidence="2 3">
    <name type="scientific">Paramuribaculum intestinale</name>
    <dbReference type="NCBI Taxonomy" id="2094151"/>
    <lineage>
        <taxon>Bacteria</taxon>
        <taxon>Pseudomonadati</taxon>
        <taxon>Bacteroidota</taxon>
        <taxon>Bacteroidia</taxon>
        <taxon>Bacteroidales</taxon>
        <taxon>Muribaculaceae</taxon>
        <taxon>Paramuribaculum</taxon>
    </lineage>
</organism>
<evidence type="ECO:0000313" key="2">
    <source>
        <dbReference type="EMBL" id="PWB09645.1"/>
    </source>
</evidence>
<gene>
    <name evidence="2" type="ORF">C5O25_00095</name>
</gene>
<evidence type="ECO:0000256" key="1">
    <source>
        <dbReference type="SAM" id="SignalP"/>
    </source>
</evidence>
<keyword evidence="1" id="KW-0732">Signal</keyword>
<dbReference type="AlphaFoldDB" id="A0A2V1J0W6"/>
<reference evidence="3" key="1">
    <citation type="submission" date="2018-02" db="EMBL/GenBank/DDBJ databases">
        <authorList>
            <person name="Clavel T."/>
            <person name="Strowig T."/>
        </authorList>
    </citation>
    <scope>NUCLEOTIDE SEQUENCE [LARGE SCALE GENOMIC DNA]</scope>
    <source>
        <strain evidence="3">DSM 100764</strain>
    </source>
</reference>
<feature type="signal peptide" evidence="1">
    <location>
        <begin position="1"/>
        <end position="39"/>
    </location>
</feature>
<evidence type="ECO:0000313" key="3">
    <source>
        <dbReference type="Proteomes" id="UP000244925"/>
    </source>
</evidence>
<feature type="chain" id="PRO_5015859095" evidence="1">
    <location>
        <begin position="40"/>
        <end position="125"/>
    </location>
</feature>
<comment type="caution">
    <text evidence="2">The sequence shown here is derived from an EMBL/GenBank/DDBJ whole genome shotgun (WGS) entry which is preliminary data.</text>
</comment>
<proteinExistence type="predicted"/>
<accession>A0A2V1J0W6</accession>
<protein>
    <submittedName>
        <fullName evidence="2">T9SS C-terminal target domain-containing protein</fullName>
    </submittedName>
</protein>
<keyword evidence="3" id="KW-1185">Reference proteome</keyword>
<dbReference type="EMBL" id="PUBV01000001">
    <property type="protein sequence ID" value="PWB09645.1"/>
    <property type="molecule type" value="Genomic_DNA"/>
</dbReference>
<dbReference type="Proteomes" id="UP000244925">
    <property type="component" value="Unassembled WGS sequence"/>
</dbReference>
<sequence>MPTCDPSLRAVIYQKINCMRHRAIIAFLIMAAMTAPLSAAMPDGLSADGRESMAARVSMPDIMVGEGMLTLKAATGKSETFHIYGITGQLIKRLEIKAGDSAQLELQRGVYIVKCSHWARKIMVK</sequence>
<name>A0A2V1J0W6_9BACT</name>